<organism evidence="2 3">
    <name type="scientific">Coleophoma cylindrospora</name>
    <dbReference type="NCBI Taxonomy" id="1849047"/>
    <lineage>
        <taxon>Eukaryota</taxon>
        <taxon>Fungi</taxon>
        <taxon>Dikarya</taxon>
        <taxon>Ascomycota</taxon>
        <taxon>Pezizomycotina</taxon>
        <taxon>Leotiomycetes</taxon>
        <taxon>Helotiales</taxon>
        <taxon>Dermateaceae</taxon>
        <taxon>Coleophoma</taxon>
    </lineage>
</organism>
<dbReference type="PANTHER" id="PTHR35910:SF6">
    <property type="entry name" value="2EXR DOMAIN-CONTAINING PROTEIN"/>
    <property type="match status" value="1"/>
</dbReference>
<dbReference type="OrthoDB" id="3514297at2759"/>
<dbReference type="AlphaFoldDB" id="A0A3D8QAF6"/>
<dbReference type="Pfam" id="PF20150">
    <property type="entry name" value="2EXR"/>
    <property type="match status" value="1"/>
</dbReference>
<comment type="caution">
    <text evidence="2">The sequence shown here is derived from an EMBL/GenBank/DDBJ whole genome shotgun (WGS) entry which is preliminary data.</text>
</comment>
<dbReference type="EMBL" id="PDLM01000017">
    <property type="protein sequence ID" value="RDW58751.1"/>
    <property type="molecule type" value="Genomic_DNA"/>
</dbReference>
<dbReference type="PANTHER" id="PTHR35910">
    <property type="entry name" value="2EXR DOMAIN-CONTAINING PROTEIN"/>
    <property type="match status" value="1"/>
</dbReference>
<dbReference type="InterPro" id="IPR045518">
    <property type="entry name" value="2EXR"/>
</dbReference>
<evidence type="ECO:0000259" key="1">
    <source>
        <dbReference type="Pfam" id="PF20150"/>
    </source>
</evidence>
<proteinExistence type="predicted"/>
<evidence type="ECO:0000313" key="3">
    <source>
        <dbReference type="Proteomes" id="UP000256645"/>
    </source>
</evidence>
<reference evidence="2 3" key="1">
    <citation type="journal article" date="2018" name="IMA Fungus">
        <title>IMA Genome-F 9: Draft genome sequence of Annulohypoxylon stygium, Aspergillus mulundensis, Berkeleyomyces basicola (syn. Thielaviopsis basicola), Ceratocystis smalleyi, two Cercospora beticola strains, Coleophoma cylindrospora, Fusarium fracticaudum, Phialophora cf. hyalina, and Morchella septimelata.</title>
        <authorList>
            <person name="Wingfield B.D."/>
            <person name="Bills G.F."/>
            <person name="Dong Y."/>
            <person name="Huang W."/>
            <person name="Nel W.J."/>
            <person name="Swalarsk-Parry B.S."/>
            <person name="Vaghefi N."/>
            <person name="Wilken P.M."/>
            <person name="An Z."/>
            <person name="de Beer Z.W."/>
            <person name="De Vos L."/>
            <person name="Chen L."/>
            <person name="Duong T.A."/>
            <person name="Gao Y."/>
            <person name="Hammerbacher A."/>
            <person name="Kikkert J.R."/>
            <person name="Li Y."/>
            <person name="Li H."/>
            <person name="Li K."/>
            <person name="Li Q."/>
            <person name="Liu X."/>
            <person name="Ma X."/>
            <person name="Naidoo K."/>
            <person name="Pethybridge S.J."/>
            <person name="Sun J."/>
            <person name="Steenkamp E.T."/>
            <person name="van der Nest M.A."/>
            <person name="van Wyk S."/>
            <person name="Wingfield M.J."/>
            <person name="Xiong C."/>
            <person name="Yue Q."/>
            <person name="Zhang X."/>
        </authorList>
    </citation>
    <scope>NUCLEOTIDE SEQUENCE [LARGE SCALE GENOMIC DNA]</scope>
    <source>
        <strain evidence="2 3">BP6252</strain>
    </source>
</reference>
<sequence>MPATFPVFLDLPIELRCRIWHNALQSPRSIEVHVLIETTRKNELHFAASDAPALLRACKESRGLALAIYTQISFPSSSYSLFVVHMNPFVDTIYLDHDVLDYGILGLNSLRGDNNDQTYQENSSQFAMWDGIHRVALCSMGAIYHAPTLIKNFRNLQDLIFVKEADSDTANSLIEQAREMISMHDFKELPPELKVPICRDDFLQRVFPGPLLFRTYVRISRTYFARP</sequence>
<accession>A0A3D8QAF6</accession>
<protein>
    <recommendedName>
        <fullName evidence="1">2EXR domain-containing protein</fullName>
    </recommendedName>
</protein>
<feature type="domain" description="2EXR" evidence="1">
    <location>
        <begin position="5"/>
        <end position="93"/>
    </location>
</feature>
<keyword evidence="3" id="KW-1185">Reference proteome</keyword>
<gene>
    <name evidence="2" type="ORF">BP6252_13227</name>
</gene>
<evidence type="ECO:0000313" key="2">
    <source>
        <dbReference type="EMBL" id="RDW58751.1"/>
    </source>
</evidence>
<name>A0A3D8QAF6_9HELO</name>
<dbReference type="Proteomes" id="UP000256645">
    <property type="component" value="Unassembled WGS sequence"/>
</dbReference>